<dbReference type="Gene3D" id="3.10.350.10">
    <property type="entry name" value="LysM domain"/>
    <property type="match status" value="1"/>
</dbReference>
<dbReference type="AlphaFoldDB" id="A0A1F5ECD8"/>
<keyword evidence="1" id="KW-0732">Signal</keyword>
<dbReference type="Gene3D" id="3.90.1720.10">
    <property type="entry name" value="endopeptidase domain like (from Nostoc punctiforme)"/>
    <property type="match status" value="1"/>
</dbReference>
<name>A0A1F5ECD8_9BACT</name>
<evidence type="ECO:0000259" key="3">
    <source>
        <dbReference type="PROSITE" id="PS50911"/>
    </source>
</evidence>
<dbReference type="SMART" id="SM00257">
    <property type="entry name" value="LysM"/>
    <property type="match status" value="1"/>
</dbReference>
<proteinExistence type="predicted"/>
<organism evidence="5 6">
    <name type="scientific">Candidatus Berkelbacteria bacterium RIFCSPLOWO2_01_FULL_50_28</name>
    <dbReference type="NCBI Taxonomy" id="1797471"/>
    <lineage>
        <taxon>Bacteria</taxon>
        <taxon>Candidatus Berkelbacteria</taxon>
    </lineage>
</organism>
<evidence type="ECO:0000256" key="2">
    <source>
        <dbReference type="ARBA" id="ARBA00022801"/>
    </source>
</evidence>
<dbReference type="Proteomes" id="UP000177481">
    <property type="component" value="Unassembled WGS sequence"/>
</dbReference>
<dbReference type="Pfam" id="PF01476">
    <property type="entry name" value="LysM"/>
    <property type="match status" value="1"/>
</dbReference>
<dbReference type="InterPro" id="IPR007921">
    <property type="entry name" value="CHAP_dom"/>
</dbReference>
<dbReference type="PROSITE" id="PS50911">
    <property type="entry name" value="CHAP"/>
    <property type="match status" value="1"/>
</dbReference>
<dbReference type="InterPro" id="IPR038765">
    <property type="entry name" value="Papain-like_cys_pep_sf"/>
</dbReference>
<dbReference type="Pfam" id="PF05257">
    <property type="entry name" value="CHAP"/>
    <property type="match status" value="1"/>
</dbReference>
<dbReference type="EMBL" id="MEZX01000001">
    <property type="protein sequence ID" value="OGD65072.1"/>
    <property type="molecule type" value="Genomic_DNA"/>
</dbReference>
<comment type="caution">
    <text evidence="5">The sequence shown here is derived from an EMBL/GenBank/DDBJ whole genome shotgun (WGS) entry which is preliminary data.</text>
</comment>
<evidence type="ECO:0000256" key="1">
    <source>
        <dbReference type="ARBA" id="ARBA00022729"/>
    </source>
</evidence>
<evidence type="ECO:0000259" key="4">
    <source>
        <dbReference type="PROSITE" id="PS51782"/>
    </source>
</evidence>
<dbReference type="SUPFAM" id="SSF54106">
    <property type="entry name" value="LysM domain"/>
    <property type="match status" value="1"/>
</dbReference>
<keyword evidence="2" id="KW-0378">Hydrolase</keyword>
<dbReference type="InterPro" id="IPR018392">
    <property type="entry name" value="LysM"/>
</dbReference>
<evidence type="ECO:0008006" key="7">
    <source>
        <dbReference type="Google" id="ProtNLM"/>
    </source>
</evidence>
<reference evidence="5 6" key="1">
    <citation type="journal article" date="2016" name="Nat. Commun.">
        <title>Thousands of microbial genomes shed light on interconnected biogeochemical processes in an aquifer system.</title>
        <authorList>
            <person name="Anantharaman K."/>
            <person name="Brown C.T."/>
            <person name="Hug L.A."/>
            <person name="Sharon I."/>
            <person name="Castelle C.J."/>
            <person name="Probst A.J."/>
            <person name="Thomas B.C."/>
            <person name="Singh A."/>
            <person name="Wilkins M.J."/>
            <person name="Karaoz U."/>
            <person name="Brodie E.L."/>
            <person name="Williams K.H."/>
            <person name="Hubbard S.S."/>
            <person name="Banfield J.F."/>
        </authorList>
    </citation>
    <scope>NUCLEOTIDE SEQUENCE [LARGE SCALE GENOMIC DNA]</scope>
</reference>
<dbReference type="CDD" id="cd00118">
    <property type="entry name" value="LysM"/>
    <property type="match status" value="1"/>
</dbReference>
<gene>
    <name evidence="5" type="ORF">A3A71_03215</name>
</gene>
<dbReference type="GO" id="GO:0016787">
    <property type="term" value="F:hydrolase activity"/>
    <property type="evidence" value="ECO:0007669"/>
    <property type="project" value="UniProtKB-KW"/>
</dbReference>
<feature type="domain" description="Peptidase C51" evidence="3">
    <location>
        <begin position="169"/>
        <end position="286"/>
    </location>
</feature>
<feature type="domain" description="LysM" evidence="4">
    <location>
        <begin position="74"/>
        <end position="120"/>
    </location>
</feature>
<evidence type="ECO:0000313" key="6">
    <source>
        <dbReference type="Proteomes" id="UP000177481"/>
    </source>
</evidence>
<dbReference type="PROSITE" id="PS51782">
    <property type="entry name" value="LYSM"/>
    <property type="match status" value="1"/>
</dbReference>
<protein>
    <recommendedName>
        <fullName evidence="7">LysM domain-containing protein</fullName>
    </recommendedName>
</protein>
<evidence type="ECO:0000313" key="5">
    <source>
        <dbReference type="EMBL" id="OGD65072.1"/>
    </source>
</evidence>
<dbReference type="InterPro" id="IPR036779">
    <property type="entry name" value="LysM_dom_sf"/>
</dbReference>
<sequence>MSPSKLFDKYRVQLCYCLVLITFLAASVGEGQASNMEPYNLSDEVIATSGFIGKPQLMGGQTILTGEIQQSVVIVYRVAKGDTILDIAKRYNLSVGSILDANHMKALDAANIQPRQKLIIPAEDTNTSLAWLKEINKEKERQARLAEEARLEALASQYSWNGGGYSQPSYTTYSGYQVIGTDWGSYGGSIPGQCTSYVNKIFNLPNLMGNGNQYLASARAYGMATGSVPRNYSIIQTNESWYGHVGVVVEVSATTITIQDMNYAGEGVITRRTLSVNDPRIVGYVYAPLN</sequence>
<accession>A0A1F5ECD8</accession>
<dbReference type="SUPFAM" id="SSF54001">
    <property type="entry name" value="Cysteine proteinases"/>
    <property type="match status" value="1"/>
</dbReference>
<dbReference type="STRING" id="1797471.A3A71_03215"/>